<dbReference type="Proteomes" id="UP001066276">
    <property type="component" value="Chromosome 12"/>
</dbReference>
<name>A0AAV7KVK7_PLEWA</name>
<dbReference type="AlphaFoldDB" id="A0AAV7KVK7"/>
<evidence type="ECO:0000313" key="2">
    <source>
        <dbReference type="Proteomes" id="UP001066276"/>
    </source>
</evidence>
<keyword evidence="2" id="KW-1185">Reference proteome</keyword>
<accession>A0AAV7KVK7</accession>
<comment type="caution">
    <text evidence="1">The sequence shown here is derived from an EMBL/GenBank/DDBJ whole genome shotgun (WGS) entry which is preliminary data.</text>
</comment>
<dbReference type="EMBL" id="JANPWB010000016">
    <property type="protein sequence ID" value="KAJ1083506.1"/>
    <property type="molecule type" value="Genomic_DNA"/>
</dbReference>
<sequence length="198" mass="22070">MARVSRERAPAFTSEELERLVDGILPQYPLLYGPPDKQDSGHQKKSMWLAIAKGVPILGVFDRWSTHSRKRGEDLRRWAKRMAEAQLGLATQRGRGARRTLAPLMFCILAVAYPELDERLKASRQPQGGAVLTVVVFAAVRVPGVGGGRPTLEILAVRAPWDRGSSLCVERENSNIAVRTVQINKREKRLDTARASYN</sequence>
<organism evidence="1 2">
    <name type="scientific">Pleurodeles waltl</name>
    <name type="common">Iberian ribbed newt</name>
    <dbReference type="NCBI Taxonomy" id="8319"/>
    <lineage>
        <taxon>Eukaryota</taxon>
        <taxon>Metazoa</taxon>
        <taxon>Chordata</taxon>
        <taxon>Craniata</taxon>
        <taxon>Vertebrata</taxon>
        <taxon>Euteleostomi</taxon>
        <taxon>Amphibia</taxon>
        <taxon>Batrachia</taxon>
        <taxon>Caudata</taxon>
        <taxon>Salamandroidea</taxon>
        <taxon>Salamandridae</taxon>
        <taxon>Pleurodelinae</taxon>
        <taxon>Pleurodeles</taxon>
    </lineage>
</organism>
<protein>
    <submittedName>
        <fullName evidence="1">Uncharacterized protein</fullName>
    </submittedName>
</protein>
<reference evidence="1" key="1">
    <citation type="journal article" date="2022" name="bioRxiv">
        <title>Sequencing and chromosome-scale assembly of the giantPleurodeles waltlgenome.</title>
        <authorList>
            <person name="Brown T."/>
            <person name="Elewa A."/>
            <person name="Iarovenko S."/>
            <person name="Subramanian E."/>
            <person name="Araus A.J."/>
            <person name="Petzold A."/>
            <person name="Susuki M."/>
            <person name="Suzuki K.-i.T."/>
            <person name="Hayashi T."/>
            <person name="Toyoda A."/>
            <person name="Oliveira C."/>
            <person name="Osipova E."/>
            <person name="Leigh N.D."/>
            <person name="Simon A."/>
            <person name="Yun M.H."/>
        </authorList>
    </citation>
    <scope>NUCLEOTIDE SEQUENCE</scope>
    <source>
        <strain evidence="1">20211129_DDA</strain>
        <tissue evidence="1">Liver</tissue>
    </source>
</reference>
<gene>
    <name evidence="1" type="ORF">NDU88_003665</name>
</gene>
<evidence type="ECO:0000313" key="1">
    <source>
        <dbReference type="EMBL" id="KAJ1083506.1"/>
    </source>
</evidence>
<proteinExistence type="predicted"/>